<dbReference type="InterPro" id="IPR000242">
    <property type="entry name" value="PTP_cat"/>
</dbReference>
<dbReference type="AlphaFoldDB" id="A0A1I7SA07"/>
<evidence type="ECO:0000313" key="4">
    <source>
        <dbReference type="EMBL" id="CAD5232917.1"/>
    </source>
</evidence>
<dbReference type="Gene3D" id="3.90.190.10">
    <property type="entry name" value="Protein tyrosine phosphatase superfamily"/>
    <property type="match status" value="1"/>
</dbReference>
<name>A0A1I7SA07_BURXY</name>
<dbReference type="WBParaSite" id="BXY_0985400.1">
    <property type="protein sequence ID" value="BXY_0985400.1"/>
    <property type="gene ID" value="BXY_0985400"/>
</dbReference>
<dbReference type="EMBL" id="CAJFCV020000005">
    <property type="protein sequence ID" value="CAG9126082.1"/>
    <property type="molecule type" value="Genomic_DNA"/>
</dbReference>
<dbReference type="Proteomes" id="UP000582659">
    <property type="component" value="Unassembled WGS sequence"/>
</dbReference>
<reference evidence="4" key="2">
    <citation type="submission" date="2020-09" db="EMBL/GenBank/DDBJ databases">
        <authorList>
            <person name="Kikuchi T."/>
        </authorList>
    </citation>
    <scope>NUCLEOTIDE SEQUENCE</scope>
    <source>
        <strain evidence="4">Ka4C1</strain>
    </source>
</reference>
<dbReference type="InterPro" id="IPR003595">
    <property type="entry name" value="Tyr_Pase_cat"/>
</dbReference>
<feature type="region of interest" description="Disordered" evidence="1">
    <location>
        <begin position="1"/>
        <end position="40"/>
    </location>
</feature>
<dbReference type="InterPro" id="IPR016130">
    <property type="entry name" value="Tyr_Pase_AS"/>
</dbReference>
<feature type="compositionally biased region" description="Basic and acidic residues" evidence="1">
    <location>
        <begin position="1"/>
        <end position="21"/>
    </location>
</feature>
<dbReference type="PANTHER" id="PTHR46163:SF26">
    <property type="entry name" value="TYROSINE-PROTEIN PHOSPHATASE DOMAIN-CONTAINING PROTEIN"/>
    <property type="match status" value="1"/>
</dbReference>
<feature type="domain" description="Tyrosine-protein phosphatase" evidence="2">
    <location>
        <begin position="86"/>
        <end position="331"/>
    </location>
</feature>
<evidence type="ECO:0000313" key="6">
    <source>
        <dbReference type="Proteomes" id="UP000659654"/>
    </source>
</evidence>
<dbReference type="PROSITE" id="PS00383">
    <property type="entry name" value="TYR_PHOSPHATASE_1"/>
    <property type="match status" value="1"/>
</dbReference>
<dbReference type="SMR" id="A0A1I7SA07"/>
<keyword evidence="6" id="KW-1185">Reference proteome</keyword>
<protein>
    <submittedName>
        <fullName evidence="4">(pine wood nematode) hypothetical protein</fullName>
    </submittedName>
</protein>
<evidence type="ECO:0000256" key="1">
    <source>
        <dbReference type="SAM" id="MobiDB-lite"/>
    </source>
</evidence>
<proteinExistence type="predicted"/>
<dbReference type="Pfam" id="PF00102">
    <property type="entry name" value="Y_phosphatase"/>
    <property type="match status" value="1"/>
</dbReference>
<dbReference type="InterPro" id="IPR000387">
    <property type="entry name" value="Tyr_Pase_dom"/>
</dbReference>
<evidence type="ECO:0000313" key="7">
    <source>
        <dbReference type="WBParaSite" id="BXY_0985400.1"/>
    </source>
</evidence>
<dbReference type="InterPro" id="IPR029021">
    <property type="entry name" value="Prot-tyrosine_phosphatase-like"/>
</dbReference>
<evidence type="ECO:0000313" key="5">
    <source>
        <dbReference type="Proteomes" id="UP000095284"/>
    </source>
</evidence>
<evidence type="ECO:0000259" key="2">
    <source>
        <dbReference type="PROSITE" id="PS50055"/>
    </source>
</evidence>
<dbReference type="PRINTS" id="PR00700">
    <property type="entry name" value="PRTYPHPHTASE"/>
</dbReference>
<sequence length="353" mass="40461">MSSRPDHSDDGQTASDHDSRPRSICNRPKTTGQFLHDYSPDDPTLDDFTRRLCTMNVYRVFFDYTTVLQQDMKEPSSAFDKYPELNRYADIRCIDQTRVKVPCPGATHDYIHANYVDGFREPNKFILTQAPMQKTVEQFWHMIWKEKATIICGLTVIDGVKCPRYIPVSPGTKLTFGQFTITHAGTRHVRDTYDATVLFLSKENEPARKVLHIAFYCWPDKGTPTRPTEILHLLEDINYNRKLLTDQAIKAKWLGENENSPIVVHCLAGVGRSGALAALDICARKLDETFAKSHGAMVDVRDTVTRLRTQREMAIQKPEQYLFVHLAVVEYALRQRYYNNVAVVDISQFTANH</sequence>
<gene>
    <name evidence="4" type="ORF">BXYJ_LOCUS13008</name>
</gene>
<reference evidence="7" key="1">
    <citation type="submission" date="2016-11" db="UniProtKB">
        <authorList>
            <consortium name="WormBaseParasite"/>
        </authorList>
    </citation>
    <scope>IDENTIFICATION</scope>
</reference>
<dbReference type="EMBL" id="CAJFDI010000005">
    <property type="protein sequence ID" value="CAD5232917.1"/>
    <property type="molecule type" value="Genomic_DNA"/>
</dbReference>
<dbReference type="SMART" id="SM00194">
    <property type="entry name" value="PTPc"/>
    <property type="match status" value="1"/>
</dbReference>
<dbReference type="OrthoDB" id="10051650at2759"/>
<dbReference type="Proteomes" id="UP000659654">
    <property type="component" value="Unassembled WGS sequence"/>
</dbReference>
<evidence type="ECO:0000259" key="3">
    <source>
        <dbReference type="PROSITE" id="PS50056"/>
    </source>
</evidence>
<accession>A0A1I7SA07</accession>
<dbReference type="InterPro" id="IPR052782">
    <property type="entry name" value="Oocyte-zygote_transition_reg"/>
</dbReference>
<dbReference type="PROSITE" id="PS50056">
    <property type="entry name" value="TYR_PHOSPHATASE_2"/>
    <property type="match status" value="1"/>
</dbReference>
<dbReference type="SMART" id="SM00404">
    <property type="entry name" value="PTPc_motif"/>
    <property type="match status" value="1"/>
</dbReference>
<dbReference type="eggNOG" id="KOG0789">
    <property type="taxonomic scope" value="Eukaryota"/>
</dbReference>
<dbReference type="PANTHER" id="PTHR46163">
    <property type="entry name" value="TYROSINE-PROTEIN PHOSPHATASE-RELATED"/>
    <property type="match status" value="1"/>
</dbReference>
<dbReference type="PROSITE" id="PS50055">
    <property type="entry name" value="TYR_PHOSPHATASE_PTP"/>
    <property type="match status" value="1"/>
</dbReference>
<feature type="domain" description="Tyrosine specific protein phosphatases" evidence="3">
    <location>
        <begin position="228"/>
        <end position="322"/>
    </location>
</feature>
<dbReference type="GO" id="GO:0004725">
    <property type="term" value="F:protein tyrosine phosphatase activity"/>
    <property type="evidence" value="ECO:0007669"/>
    <property type="project" value="InterPro"/>
</dbReference>
<dbReference type="Proteomes" id="UP000095284">
    <property type="component" value="Unplaced"/>
</dbReference>
<organism evidence="5 7">
    <name type="scientific">Bursaphelenchus xylophilus</name>
    <name type="common">Pinewood nematode worm</name>
    <name type="synonym">Aphelenchoides xylophilus</name>
    <dbReference type="NCBI Taxonomy" id="6326"/>
    <lineage>
        <taxon>Eukaryota</taxon>
        <taxon>Metazoa</taxon>
        <taxon>Ecdysozoa</taxon>
        <taxon>Nematoda</taxon>
        <taxon>Chromadorea</taxon>
        <taxon>Rhabditida</taxon>
        <taxon>Tylenchina</taxon>
        <taxon>Tylenchomorpha</taxon>
        <taxon>Aphelenchoidea</taxon>
        <taxon>Aphelenchoididae</taxon>
        <taxon>Bursaphelenchus</taxon>
    </lineage>
</organism>
<dbReference type="SUPFAM" id="SSF52799">
    <property type="entry name" value="(Phosphotyrosine protein) phosphatases II"/>
    <property type="match status" value="1"/>
</dbReference>